<dbReference type="Proteomes" id="UP000254794">
    <property type="component" value="Unassembled WGS sequence"/>
</dbReference>
<keyword evidence="2" id="KW-0808">Transferase</keyword>
<dbReference type="PANTHER" id="PTHR43861:SF6">
    <property type="entry name" value="METHYLTRANSFERASE TYPE 11"/>
    <property type="match status" value="1"/>
</dbReference>
<dbReference type="Pfam" id="PF13489">
    <property type="entry name" value="Methyltransf_23"/>
    <property type="match status" value="1"/>
</dbReference>
<dbReference type="RefSeq" id="WP_115331085.1">
    <property type="nucleotide sequence ID" value="NZ_CAAAHP010000001.1"/>
</dbReference>
<keyword evidence="2" id="KW-0489">Methyltransferase</keyword>
<name>A0A378JML9_9GAMM</name>
<dbReference type="SUPFAM" id="SSF53335">
    <property type="entry name" value="S-adenosyl-L-methionine-dependent methyltransferases"/>
    <property type="match status" value="1"/>
</dbReference>
<dbReference type="CDD" id="cd02440">
    <property type="entry name" value="AdoMet_MTases"/>
    <property type="match status" value="1"/>
</dbReference>
<keyword evidence="2" id="KW-0830">Ubiquinone</keyword>
<dbReference type="InterPro" id="IPR029063">
    <property type="entry name" value="SAM-dependent_MTases_sf"/>
</dbReference>
<dbReference type="GO" id="GO:0032259">
    <property type="term" value="P:methylation"/>
    <property type="evidence" value="ECO:0007669"/>
    <property type="project" value="UniProtKB-KW"/>
</dbReference>
<reference evidence="2 3" key="1">
    <citation type="submission" date="2018-06" db="EMBL/GenBank/DDBJ databases">
        <authorList>
            <consortium name="Pathogen Informatics"/>
            <person name="Doyle S."/>
        </authorList>
    </citation>
    <scope>NUCLEOTIDE SEQUENCE [LARGE SCALE GENOMIC DNA]</scope>
    <source>
        <strain evidence="2 3">NCTC13316</strain>
    </source>
</reference>
<accession>A0A378JML9</accession>
<sequence>MSKYNTTLEHNYFSSQSKILSKISPNSMVLEFGSAHGVMTKYMREQLNCKVFAVELDAQAANDAKQYCERILVSNIEDYQWKIEFDNLKFDYIIFADVLEHLYNPWRALAEVRSFLKDEGRILLSIPNIANNVVIMNLINDKFEYQSTGLLDDTHIRFFTKNSIDKMIKAAGYKAVDIDAIFLAPPDTEFHRSYLEFNQGVVNTLIRKPNGHVYQYIYEIVDANSSLSEYQIDKLKEPLRMEIFYDTGKDFNQEESLPILSYGKHTVTLPKVEIKRLRIDPSSHPGCLKKPIVKVADANGIIYECAFTLIGFNYLSEQQAICFGTDPQIIVDLPITNPVKLIFDLDYKVICFSKDIFSAHETLNNLSNVQGFQVEDINTLQTELANRKQELERIKTELEHAKKELQLIKAEIPNDAI</sequence>
<gene>
    <name evidence="2" type="ORF">NCTC13316_01544</name>
</gene>
<evidence type="ECO:0000256" key="1">
    <source>
        <dbReference type="SAM" id="Coils"/>
    </source>
</evidence>
<organism evidence="2 3">
    <name type="scientific">Legionella busanensis</name>
    <dbReference type="NCBI Taxonomy" id="190655"/>
    <lineage>
        <taxon>Bacteria</taxon>
        <taxon>Pseudomonadati</taxon>
        <taxon>Pseudomonadota</taxon>
        <taxon>Gammaproteobacteria</taxon>
        <taxon>Legionellales</taxon>
        <taxon>Legionellaceae</taxon>
        <taxon>Legionella</taxon>
    </lineage>
</organism>
<keyword evidence="3" id="KW-1185">Reference proteome</keyword>
<protein>
    <submittedName>
        <fullName evidence="2">Bifunctional 3-demethylubiquinone-9 3-methyltransferase/ 2-octaprenyl-6-hydroxy phenol methylase</fullName>
    </submittedName>
</protein>
<evidence type="ECO:0000313" key="2">
    <source>
        <dbReference type="EMBL" id="STX51449.1"/>
    </source>
</evidence>
<dbReference type="EMBL" id="UGOD01000001">
    <property type="protein sequence ID" value="STX51449.1"/>
    <property type="molecule type" value="Genomic_DNA"/>
</dbReference>
<keyword evidence="1" id="KW-0175">Coiled coil</keyword>
<dbReference type="AlphaFoldDB" id="A0A378JML9"/>
<feature type="coiled-coil region" evidence="1">
    <location>
        <begin position="377"/>
        <end position="411"/>
    </location>
</feature>
<proteinExistence type="predicted"/>
<dbReference type="GO" id="GO:0008168">
    <property type="term" value="F:methyltransferase activity"/>
    <property type="evidence" value="ECO:0007669"/>
    <property type="project" value="UniProtKB-KW"/>
</dbReference>
<evidence type="ECO:0000313" key="3">
    <source>
        <dbReference type="Proteomes" id="UP000254794"/>
    </source>
</evidence>
<dbReference type="Gene3D" id="3.40.50.150">
    <property type="entry name" value="Vaccinia Virus protein VP39"/>
    <property type="match status" value="1"/>
</dbReference>
<dbReference type="PANTHER" id="PTHR43861">
    <property type="entry name" value="TRANS-ACONITATE 2-METHYLTRANSFERASE-RELATED"/>
    <property type="match status" value="1"/>
</dbReference>
<dbReference type="OrthoDB" id="9810247at2"/>